<accession>D8M1M4</accession>
<evidence type="ECO:0000259" key="6">
    <source>
        <dbReference type="PROSITE" id="PS50103"/>
    </source>
</evidence>
<evidence type="ECO:0000313" key="8">
    <source>
        <dbReference type="Proteomes" id="UP000008312"/>
    </source>
</evidence>
<sequence>MLALFKSILSSKKLSGPRLQLSLSKPPPQRKRPRNPEKSKQKEELAESGESPASLGKDPKHLELVETSAGFVYLPTSNKQLPTKQKKSEKTKNQTKKPTRLERQAELVETQKRMKMATECKFFKRGRCHRKDCEFLHDGPPPLCYNILKNGVCTEPNCIYSHDPKKVGCMFFHITHNCTRGDKCKFSHEAISPEDLAELKRIYDEMELEKHSVMPADVAQAMLKEEKAMQEKELELESFEGLPSLLSVMEQTAQGVKEDSEKQEEEKSMEVEVEEDNESESSSFDENDPFF</sequence>
<dbReference type="RefSeq" id="XP_012896011.1">
    <property type="nucleotide sequence ID" value="XM_013040557.1"/>
</dbReference>
<reference evidence="7" key="1">
    <citation type="submission" date="2010-02" db="EMBL/GenBank/DDBJ databases">
        <title>Sequencing and annotation of the Blastocystis hominis genome.</title>
        <authorList>
            <person name="Wincker P."/>
        </authorList>
    </citation>
    <scope>NUCLEOTIDE SEQUENCE</scope>
    <source>
        <strain evidence="7">Singapore isolate B</strain>
    </source>
</reference>
<dbReference type="SUPFAM" id="SSF90229">
    <property type="entry name" value="CCCH zinc finger"/>
    <property type="match status" value="1"/>
</dbReference>
<keyword evidence="1 4" id="KW-0479">Metal-binding</keyword>
<dbReference type="InterPro" id="IPR036855">
    <property type="entry name" value="Znf_CCCH_sf"/>
</dbReference>
<organism evidence="7">
    <name type="scientific">Blastocystis hominis</name>
    <dbReference type="NCBI Taxonomy" id="12968"/>
    <lineage>
        <taxon>Eukaryota</taxon>
        <taxon>Sar</taxon>
        <taxon>Stramenopiles</taxon>
        <taxon>Bigyra</taxon>
        <taxon>Opalozoa</taxon>
        <taxon>Opalinata</taxon>
        <taxon>Blastocystidae</taxon>
        <taxon>Blastocystis</taxon>
    </lineage>
</organism>
<feature type="compositionally biased region" description="Acidic residues" evidence="5">
    <location>
        <begin position="271"/>
        <end position="291"/>
    </location>
</feature>
<dbReference type="OrthoDB" id="411372at2759"/>
<feature type="region of interest" description="Disordered" evidence="5">
    <location>
        <begin position="15"/>
        <end position="59"/>
    </location>
</feature>
<feature type="zinc finger region" description="C3H1-type" evidence="4">
    <location>
        <begin position="114"/>
        <end position="140"/>
    </location>
</feature>
<proteinExistence type="predicted"/>
<feature type="region of interest" description="Disordered" evidence="5">
    <location>
        <begin position="249"/>
        <end position="291"/>
    </location>
</feature>
<dbReference type="GeneID" id="24919255"/>
<feature type="compositionally biased region" description="Basic and acidic residues" evidence="5">
    <location>
        <begin position="256"/>
        <end position="270"/>
    </location>
</feature>
<dbReference type="InterPro" id="IPR054361">
    <property type="entry name" value="Znf-CCCH_ZC3H4/6/8"/>
</dbReference>
<feature type="compositionally biased region" description="Basic and acidic residues" evidence="5">
    <location>
        <begin position="34"/>
        <end position="45"/>
    </location>
</feature>
<dbReference type="InParanoid" id="D8M1M4"/>
<dbReference type="SMART" id="SM00356">
    <property type="entry name" value="ZnF_C3H1"/>
    <property type="match status" value="3"/>
</dbReference>
<dbReference type="InterPro" id="IPR000571">
    <property type="entry name" value="Znf_CCCH"/>
</dbReference>
<dbReference type="Proteomes" id="UP000008312">
    <property type="component" value="Unassembled WGS sequence"/>
</dbReference>
<evidence type="ECO:0000256" key="5">
    <source>
        <dbReference type="SAM" id="MobiDB-lite"/>
    </source>
</evidence>
<dbReference type="PROSITE" id="PS50103">
    <property type="entry name" value="ZF_C3H1"/>
    <property type="match status" value="2"/>
</dbReference>
<name>D8M1M4_BLAHO</name>
<dbReference type="AlphaFoldDB" id="D8M1M4"/>
<dbReference type="GO" id="GO:0008270">
    <property type="term" value="F:zinc ion binding"/>
    <property type="evidence" value="ECO:0007669"/>
    <property type="project" value="UniProtKB-KW"/>
</dbReference>
<dbReference type="EMBL" id="FN668646">
    <property type="protein sequence ID" value="CBK21963.2"/>
    <property type="molecule type" value="Genomic_DNA"/>
</dbReference>
<feature type="region of interest" description="Disordered" evidence="5">
    <location>
        <begin position="75"/>
        <end position="102"/>
    </location>
</feature>
<keyword evidence="3 4" id="KW-0862">Zinc</keyword>
<feature type="zinc finger region" description="C3H1-type" evidence="4">
    <location>
        <begin position="163"/>
        <end position="191"/>
    </location>
</feature>
<dbReference type="Pfam" id="PF22623">
    <property type="entry name" value="zf-CCCH_9"/>
    <property type="match status" value="1"/>
</dbReference>
<keyword evidence="2 4" id="KW-0863">Zinc-finger</keyword>
<evidence type="ECO:0000256" key="1">
    <source>
        <dbReference type="ARBA" id="ARBA00022723"/>
    </source>
</evidence>
<feature type="domain" description="C3H1-type" evidence="6">
    <location>
        <begin position="163"/>
        <end position="191"/>
    </location>
</feature>
<feature type="domain" description="C3H1-type" evidence="6">
    <location>
        <begin position="114"/>
        <end position="140"/>
    </location>
</feature>
<keyword evidence="8" id="KW-1185">Reference proteome</keyword>
<dbReference type="Gene3D" id="4.10.1000.10">
    <property type="entry name" value="Zinc finger, CCCH-type"/>
    <property type="match status" value="1"/>
</dbReference>
<protein>
    <recommendedName>
        <fullName evidence="6">C3H1-type domain-containing protein</fullName>
    </recommendedName>
</protein>
<evidence type="ECO:0000256" key="2">
    <source>
        <dbReference type="ARBA" id="ARBA00022771"/>
    </source>
</evidence>
<evidence type="ECO:0000313" key="7">
    <source>
        <dbReference type="EMBL" id="CBK21963.2"/>
    </source>
</evidence>
<evidence type="ECO:0000256" key="3">
    <source>
        <dbReference type="ARBA" id="ARBA00022833"/>
    </source>
</evidence>
<gene>
    <name evidence="7" type="ORF">GSBLH_T00002046001</name>
</gene>
<evidence type="ECO:0000256" key="4">
    <source>
        <dbReference type="PROSITE-ProRule" id="PRU00723"/>
    </source>
</evidence>